<dbReference type="InterPro" id="IPR013216">
    <property type="entry name" value="Methyltransf_11"/>
</dbReference>
<dbReference type="AlphaFoldDB" id="A0A364NLB1"/>
<evidence type="ECO:0000256" key="2">
    <source>
        <dbReference type="ARBA" id="ARBA00004746"/>
    </source>
</evidence>
<dbReference type="OrthoDB" id="9760689at2"/>
<keyword evidence="5 8" id="KW-0808">Transferase</keyword>
<comment type="catalytic activity">
    <reaction evidence="1 8">
        <text>malonyl-[ACP] + S-adenosyl-L-methionine = malonyl-[ACP] methyl ester + S-adenosyl-L-homocysteine</text>
        <dbReference type="Rhea" id="RHEA:17105"/>
        <dbReference type="Rhea" id="RHEA-COMP:9623"/>
        <dbReference type="Rhea" id="RHEA-COMP:9954"/>
        <dbReference type="ChEBI" id="CHEBI:57856"/>
        <dbReference type="ChEBI" id="CHEBI:59789"/>
        <dbReference type="ChEBI" id="CHEBI:78449"/>
        <dbReference type="ChEBI" id="CHEBI:78845"/>
        <dbReference type="EC" id="2.1.1.197"/>
    </reaction>
</comment>
<evidence type="ECO:0000313" key="11">
    <source>
        <dbReference type="Proteomes" id="UP000250744"/>
    </source>
</evidence>
<protein>
    <recommendedName>
        <fullName evidence="3 8">Malonyl-[acyl-carrier protein] O-methyltransferase</fullName>
        <shortName evidence="8">Malonyl-ACP O-methyltransferase</shortName>
        <ecNumber evidence="3 8">2.1.1.197</ecNumber>
    </recommendedName>
    <alternativeName>
        <fullName evidence="8">Biotin synthesis protein BioC</fullName>
    </alternativeName>
</protein>
<dbReference type="CDD" id="cd02440">
    <property type="entry name" value="AdoMet_MTases"/>
    <property type="match status" value="1"/>
</dbReference>
<dbReference type="GO" id="GO:0032259">
    <property type="term" value="P:methylation"/>
    <property type="evidence" value="ECO:0007669"/>
    <property type="project" value="UniProtKB-KW"/>
</dbReference>
<dbReference type="InterPro" id="IPR011814">
    <property type="entry name" value="BioC"/>
</dbReference>
<dbReference type="UniPathway" id="UPA00078"/>
<comment type="similarity">
    <text evidence="8">Belongs to the methyltransferase superfamily.</text>
</comment>
<feature type="domain" description="Methyltransferase type 11" evidence="9">
    <location>
        <begin position="53"/>
        <end position="146"/>
    </location>
</feature>
<dbReference type="NCBIfam" id="TIGR02072">
    <property type="entry name" value="BioC"/>
    <property type="match status" value="1"/>
</dbReference>
<dbReference type="GO" id="GO:0102130">
    <property type="term" value="F:malonyl-CoA methyltransferase activity"/>
    <property type="evidence" value="ECO:0007669"/>
    <property type="project" value="UniProtKB-EC"/>
</dbReference>
<keyword evidence="7 8" id="KW-0093">Biotin biosynthesis</keyword>
<dbReference type="EMBL" id="QKRX01000007">
    <property type="protein sequence ID" value="RAU17824.1"/>
    <property type="molecule type" value="Genomic_DNA"/>
</dbReference>
<dbReference type="Pfam" id="PF08241">
    <property type="entry name" value="Methyltransf_11"/>
    <property type="match status" value="1"/>
</dbReference>
<evidence type="ECO:0000256" key="7">
    <source>
        <dbReference type="ARBA" id="ARBA00022756"/>
    </source>
</evidence>
<dbReference type="EC" id="2.1.1.197" evidence="3 8"/>
<comment type="caution">
    <text evidence="10">The sequence shown here is derived from an EMBL/GenBank/DDBJ whole genome shotgun (WGS) entry which is preliminary data.</text>
</comment>
<evidence type="ECO:0000259" key="9">
    <source>
        <dbReference type="Pfam" id="PF08241"/>
    </source>
</evidence>
<reference evidence="10 11" key="1">
    <citation type="submission" date="2018-06" db="EMBL/GenBank/DDBJ databases">
        <title>Nitrincola tibetense sp. nov., isolated from Lake XuguoCo on Tibetan Plateau.</title>
        <authorList>
            <person name="Xing P."/>
        </authorList>
    </citation>
    <scope>NUCLEOTIDE SEQUENCE [LARGE SCALE GENOMIC DNA]</scope>
    <source>
        <strain evidence="11">xg18</strain>
    </source>
</reference>
<dbReference type="GO" id="GO:0009102">
    <property type="term" value="P:biotin biosynthetic process"/>
    <property type="evidence" value="ECO:0007669"/>
    <property type="project" value="UniProtKB-UniRule"/>
</dbReference>
<dbReference type="HAMAP" id="MF_00835">
    <property type="entry name" value="BioC"/>
    <property type="match status" value="1"/>
</dbReference>
<gene>
    <name evidence="8 10" type="primary">bioC</name>
    <name evidence="10" type="ORF">DN062_10650</name>
</gene>
<dbReference type="InterPro" id="IPR029063">
    <property type="entry name" value="SAM-dependent_MTases_sf"/>
</dbReference>
<proteinExistence type="inferred from homology"/>
<evidence type="ECO:0000256" key="5">
    <source>
        <dbReference type="ARBA" id="ARBA00022679"/>
    </source>
</evidence>
<evidence type="ECO:0000256" key="1">
    <source>
        <dbReference type="ARBA" id="ARBA00000852"/>
    </source>
</evidence>
<name>A0A364NLB1_9GAMM</name>
<keyword evidence="6 8" id="KW-0949">S-adenosyl-L-methionine</keyword>
<dbReference type="PANTHER" id="PTHR13090:SF1">
    <property type="entry name" value="ARGININE-HYDROXYLASE NDUFAF5, MITOCHONDRIAL"/>
    <property type="match status" value="1"/>
</dbReference>
<comment type="pathway">
    <text evidence="2 8">Cofactor biosynthesis; biotin biosynthesis.</text>
</comment>
<dbReference type="Proteomes" id="UP000250744">
    <property type="component" value="Unassembled WGS sequence"/>
</dbReference>
<evidence type="ECO:0000256" key="6">
    <source>
        <dbReference type="ARBA" id="ARBA00022691"/>
    </source>
</evidence>
<keyword evidence="4 8" id="KW-0489">Methyltransferase</keyword>
<dbReference type="GO" id="GO:0008757">
    <property type="term" value="F:S-adenosylmethionine-dependent methyltransferase activity"/>
    <property type="evidence" value="ECO:0007669"/>
    <property type="project" value="InterPro"/>
</dbReference>
<evidence type="ECO:0000256" key="8">
    <source>
        <dbReference type="HAMAP-Rule" id="MF_00835"/>
    </source>
</evidence>
<sequence>MITGYADEKRKIAAQFSRAAKEYDSVASFQREVADYLLNARVTPAQRANEVWLDLGVGTGYALPSLRQLNPKGALIALDIAEGMLVHASETCDRLAVSRVCGDAEHLPLGSETVHRVFSSLAVQWCFDPTQLYRELHRVLKVGGRATLATLTESSLCELKQAWRVIDNDVHVNHFLSHGDILKHAQPYFSVNSEEKTYHLNYPDVIGLMRDLKKIGANHVIGKASSGLSKRNYLRQLMKAYEPFSEDQGVRATYEVCFLDLVKVSE</sequence>
<organism evidence="10 11">
    <name type="scientific">Nitrincola tibetensis</name>
    <dbReference type="NCBI Taxonomy" id="2219697"/>
    <lineage>
        <taxon>Bacteria</taxon>
        <taxon>Pseudomonadati</taxon>
        <taxon>Pseudomonadota</taxon>
        <taxon>Gammaproteobacteria</taxon>
        <taxon>Oceanospirillales</taxon>
        <taxon>Oceanospirillaceae</taxon>
        <taxon>Nitrincola</taxon>
    </lineage>
</organism>
<keyword evidence="11" id="KW-1185">Reference proteome</keyword>
<dbReference type="Gene3D" id="3.40.50.150">
    <property type="entry name" value="Vaccinia Virus protein VP39"/>
    <property type="match status" value="1"/>
</dbReference>
<evidence type="ECO:0000256" key="3">
    <source>
        <dbReference type="ARBA" id="ARBA00012327"/>
    </source>
</evidence>
<dbReference type="SUPFAM" id="SSF53335">
    <property type="entry name" value="S-adenosyl-L-methionine-dependent methyltransferases"/>
    <property type="match status" value="1"/>
</dbReference>
<evidence type="ECO:0000313" key="10">
    <source>
        <dbReference type="EMBL" id="RAU17824.1"/>
    </source>
</evidence>
<dbReference type="InterPro" id="IPR050602">
    <property type="entry name" value="Malonyl-ACP_OMT"/>
</dbReference>
<dbReference type="GO" id="GO:0010340">
    <property type="term" value="F:carboxyl-O-methyltransferase activity"/>
    <property type="evidence" value="ECO:0007669"/>
    <property type="project" value="UniProtKB-UniRule"/>
</dbReference>
<accession>A0A364NLB1</accession>
<dbReference type="PANTHER" id="PTHR13090">
    <property type="entry name" value="ARGININE-HYDROXYLASE NDUFAF5, MITOCHONDRIAL"/>
    <property type="match status" value="1"/>
</dbReference>
<comment type="function">
    <text evidence="8">Converts the free carboxyl group of a malonyl-thioester to its methyl ester by transfer of a methyl group from S-adenosyl-L-methionine (SAM). It allows to synthesize pimeloyl-ACP via the fatty acid synthetic pathway.</text>
</comment>
<dbReference type="RefSeq" id="WP_112159314.1">
    <property type="nucleotide sequence ID" value="NZ_QKRX01000007.1"/>
</dbReference>
<evidence type="ECO:0000256" key="4">
    <source>
        <dbReference type="ARBA" id="ARBA00022603"/>
    </source>
</evidence>